<feature type="domain" description="Conserved hypothetical protein CHP02679 N terminus" evidence="2">
    <location>
        <begin position="31"/>
        <end position="235"/>
    </location>
</feature>
<dbReference type="NCBIfam" id="TIGR02679">
    <property type="entry name" value="TIGR02679 family protein"/>
    <property type="match status" value="1"/>
</dbReference>
<dbReference type="InterPro" id="IPR013495">
    <property type="entry name" value="CHP02679"/>
</dbReference>
<dbReference type="AlphaFoldDB" id="A0A839VHL6"/>
<name>A0A839VHL6_9GAMM</name>
<dbReference type="EMBL" id="JACHXP010000018">
    <property type="protein sequence ID" value="MBB3191896.1"/>
    <property type="molecule type" value="Genomic_DNA"/>
</dbReference>
<protein>
    <submittedName>
        <fullName evidence="3">Uncharacterized protein (TIGR02679 family)</fullName>
    </submittedName>
</protein>
<gene>
    <name evidence="3" type="ORF">FHR94_003170</name>
</gene>
<proteinExistence type="predicted"/>
<sequence>MDPERLQRLLGGSELARLRRRLANKLLREGGGRLSLSRVSEAERIAVERLLGRPPRQGKSLSVDIRALSQALARAGVAPHLRDALEALDGPLVDARAEREAERRRWADLLAGYRPQAERLGLGDWLDALQASGLLKRLAGRCERRGTSLLEQALWVLERLPVPGMTLSALAAECLGDAHGLDAGRPVAALVRRALARHWRGGVALDDPDERTIWAHAGVLLGGDITSAVLTYRLPTRDRLSLDQALAAYHHRAEPTWLTLRQLLRYPPQWACAERDVFVCENPAVLAEAAERLGAECAPLIATWGRPGAAVLTLLEQLETAGAVLHYHGDFDWPGIGIANALLRRFTMRPWRMGAADLEACAHLEGRPLEGRPVDACWDPGLRAVLERRGTALHEEQLIDTLLDDLCRDRP</sequence>
<evidence type="ECO:0000313" key="3">
    <source>
        <dbReference type="EMBL" id="MBB3191896.1"/>
    </source>
</evidence>
<dbReference type="RefSeq" id="WP_183326990.1">
    <property type="nucleotide sequence ID" value="NZ_JACHXP010000018.1"/>
</dbReference>
<evidence type="ECO:0000313" key="4">
    <source>
        <dbReference type="Proteomes" id="UP000547614"/>
    </source>
</evidence>
<dbReference type="Proteomes" id="UP000547614">
    <property type="component" value="Unassembled WGS sequence"/>
</dbReference>
<evidence type="ECO:0000259" key="1">
    <source>
        <dbReference type="Pfam" id="PF09664"/>
    </source>
</evidence>
<dbReference type="InterPro" id="IPR024465">
    <property type="entry name" value="DUF2399"/>
</dbReference>
<comment type="caution">
    <text evidence="3">The sequence shown here is derived from an EMBL/GenBank/DDBJ whole genome shotgun (WGS) entry which is preliminary data.</text>
</comment>
<dbReference type="InterPro" id="IPR024466">
    <property type="entry name" value="CHP02679_N"/>
</dbReference>
<dbReference type="Pfam" id="PF11796">
    <property type="entry name" value="DUF3323"/>
    <property type="match status" value="1"/>
</dbReference>
<evidence type="ECO:0000259" key="2">
    <source>
        <dbReference type="Pfam" id="PF11796"/>
    </source>
</evidence>
<keyword evidence="4" id="KW-1185">Reference proteome</keyword>
<reference evidence="3 4" key="1">
    <citation type="submission" date="2020-08" db="EMBL/GenBank/DDBJ databases">
        <title>Genomic Encyclopedia of Type Strains, Phase III (KMG-III): the genomes of soil and plant-associated and newly described type strains.</title>
        <authorList>
            <person name="Whitman W."/>
        </authorList>
    </citation>
    <scope>NUCLEOTIDE SEQUENCE [LARGE SCALE GENOMIC DNA]</scope>
    <source>
        <strain evidence="3 4">CECT 7282</strain>
    </source>
</reference>
<accession>A0A839VHL6</accession>
<dbReference type="Pfam" id="PF09664">
    <property type="entry name" value="DUF2399"/>
    <property type="match status" value="1"/>
</dbReference>
<feature type="domain" description="DUF2399" evidence="1">
    <location>
        <begin position="258"/>
        <end position="406"/>
    </location>
</feature>
<organism evidence="3 4">
    <name type="scientific">Halomonas cerina</name>
    <dbReference type="NCBI Taxonomy" id="447424"/>
    <lineage>
        <taxon>Bacteria</taxon>
        <taxon>Pseudomonadati</taxon>
        <taxon>Pseudomonadota</taxon>
        <taxon>Gammaproteobacteria</taxon>
        <taxon>Oceanospirillales</taxon>
        <taxon>Halomonadaceae</taxon>
        <taxon>Halomonas</taxon>
    </lineage>
</organism>